<reference evidence="2 3" key="1">
    <citation type="journal article" date="2017" name="Curr. Biol.">
        <title>Genome architecture and evolution of a unichromosomal asexual nematode.</title>
        <authorList>
            <person name="Fradin H."/>
            <person name="Zegar C."/>
            <person name="Gutwein M."/>
            <person name="Lucas J."/>
            <person name="Kovtun M."/>
            <person name="Corcoran D."/>
            <person name="Baugh L.R."/>
            <person name="Kiontke K."/>
            <person name="Gunsalus K."/>
            <person name="Fitch D.H."/>
            <person name="Piano F."/>
        </authorList>
    </citation>
    <scope>NUCLEOTIDE SEQUENCE [LARGE SCALE GENOMIC DNA]</scope>
    <source>
        <strain evidence="2">PF1309</strain>
    </source>
</reference>
<gene>
    <name evidence="2" type="ORF">WR25_01162</name>
</gene>
<feature type="compositionally biased region" description="Basic and acidic residues" evidence="1">
    <location>
        <begin position="11"/>
        <end position="35"/>
    </location>
</feature>
<evidence type="ECO:0000313" key="3">
    <source>
        <dbReference type="Proteomes" id="UP000218231"/>
    </source>
</evidence>
<name>A0A2A2KBK4_9BILA</name>
<dbReference type="AlphaFoldDB" id="A0A2A2KBK4"/>
<comment type="caution">
    <text evidence="2">The sequence shown here is derived from an EMBL/GenBank/DDBJ whole genome shotgun (WGS) entry which is preliminary data.</text>
</comment>
<dbReference type="OrthoDB" id="5861610at2759"/>
<organism evidence="2 3">
    <name type="scientific">Diploscapter pachys</name>
    <dbReference type="NCBI Taxonomy" id="2018661"/>
    <lineage>
        <taxon>Eukaryota</taxon>
        <taxon>Metazoa</taxon>
        <taxon>Ecdysozoa</taxon>
        <taxon>Nematoda</taxon>
        <taxon>Chromadorea</taxon>
        <taxon>Rhabditida</taxon>
        <taxon>Rhabditina</taxon>
        <taxon>Rhabditomorpha</taxon>
        <taxon>Rhabditoidea</taxon>
        <taxon>Rhabditidae</taxon>
        <taxon>Diploscapter</taxon>
    </lineage>
</organism>
<proteinExistence type="predicted"/>
<feature type="region of interest" description="Disordered" evidence="1">
    <location>
        <begin position="1"/>
        <end position="35"/>
    </location>
</feature>
<protein>
    <submittedName>
        <fullName evidence="2">Uncharacterized protein</fullName>
    </submittedName>
</protein>
<dbReference type="Proteomes" id="UP000218231">
    <property type="component" value="Unassembled WGS sequence"/>
</dbReference>
<dbReference type="EMBL" id="LIAE01009103">
    <property type="protein sequence ID" value="PAV71243.1"/>
    <property type="molecule type" value="Genomic_DNA"/>
</dbReference>
<accession>A0A2A2KBK4</accession>
<sequence length="276" mass="33037">MSEVVNSENCDENKENIKGDVDRAPEAEKKNDRAFDSGQNLVSHLMNEQEYSVALQSLIPEPTEEERKKFAEEVKRKAAETKDELPTFPDYPLADFVKEHKLDEKLENDEFYADLESEEDAQKLYKDMKNIPDVVCKKYYPDMCRRFIAQERRIKELEKMLWELPREDRSVQEDRFEILTELLDKVCKGFEIWDEHVERKISMGHRLVLESRLVHLIKSRFDIIETTCKEFDKIGGNQDEADREREWIRYEIRHCDLLFTELHEAFLKSYLEMEWT</sequence>
<evidence type="ECO:0000313" key="2">
    <source>
        <dbReference type="EMBL" id="PAV71243.1"/>
    </source>
</evidence>
<evidence type="ECO:0000256" key="1">
    <source>
        <dbReference type="SAM" id="MobiDB-lite"/>
    </source>
</evidence>
<keyword evidence="3" id="KW-1185">Reference proteome</keyword>